<sequence length="95" mass="11107">MPPKFQKQPPNAVAIPLVGVKDGKNYCVAYDLKDGSVWKRFDLQKEVEPDDDWTKIYEVLMEECLPKIVKSIFINMYHMVSHEAICPFMFRIKTI</sequence>
<dbReference type="Proteomes" id="UP000887576">
    <property type="component" value="Unplaced"/>
</dbReference>
<evidence type="ECO:0000313" key="2">
    <source>
        <dbReference type="WBParaSite" id="JU765_v2.g14941.t1"/>
    </source>
</evidence>
<organism evidence="1 2">
    <name type="scientific">Panagrolaimus sp. JU765</name>
    <dbReference type="NCBI Taxonomy" id="591449"/>
    <lineage>
        <taxon>Eukaryota</taxon>
        <taxon>Metazoa</taxon>
        <taxon>Ecdysozoa</taxon>
        <taxon>Nematoda</taxon>
        <taxon>Chromadorea</taxon>
        <taxon>Rhabditida</taxon>
        <taxon>Tylenchina</taxon>
        <taxon>Panagrolaimomorpha</taxon>
        <taxon>Panagrolaimoidea</taxon>
        <taxon>Panagrolaimidae</taxon>
        <taxon>Panagrolaimus</taxon>
    </lineage>
</organism>
<protein>
    <submittedName>
        <fullName evidence="2">Uncharacterized protein</fullName>
    </submittedName>
</protein>
<reference evidence="2" key="1">
    <citation type="submission" date="2022-11" db="UniProtKB">
        <authorList>
            <consortium name="WormBaseParasite"/>
        </authorList>
    </citation>
    <scope>IDENTIFICATION</scope>
</reference>
<accession>A0AC34QBE4</accession>
<proteinExistence type="predicted"/>
<name>A0AC34QBE4_9BILA</name>
<dbReference type="WBParaSite" id="JU765_v2.g14941.t1">
    <property type="protein sequence ID" value="JU765_v2.g14941.t1"/>
    <property type="gene ID" value="JU765_v2.g14941"/>
</dbReference>
<evidence type="ECO:0000313" key="1">
    <source>
        <dbReference type="Proteomes" id="UP000887576"/>
    </source>
</evidence>